<organism evidence="1 2">
    <name type="scientific">Sphaerodactylus townsendi</name>
    <dbReference type="NCBI Taxonomy" id="933632"/>
    <lineage>
        <taxon>Eukaryota</taxon>
        <taxon>Metazoa</taxon>
        <taxon>Chordata</taxon>
        <taxon>Craniata</taxon>
        <taxon>Vertebrata</taxon>
        <taxon>Euteleostomi</taxon>
        <taxon>Lepidosauria</taxon>
        <taxon>Squamata</taxon>
        <taxon>Bifurcata</taxon>
        <taxon>Gekkota</taxon>
        <taxon>Sphaerodactylidae</taxon>
        <taxon>Sphaerodactylus</taxon>
    </lineage>
</organism>
<comment type="caution">
    <text evidence="1">The sequence shown here is derived from an EMBL/GenBank/DDBJ whole genome shotgun (WGS) entry which is preliminary data.</text>
</comment>
<sequence length="251" mass="28225">MQGTSYVPAPFSQSGYLIPIKLIMFTFLTDGYEVIGMENLPEGPGIIIYYHGAIVVDYLLLVAQIYIQTGKSTCSVVHHLTAQMPGIQLLLKMIGCKNANRDECVQILKEGHLLGIAPGGIRESNFSDEYYSLMWGNRVGFAKVALEAKVPIIPIFTENLRESYRTLGKIWLTKWVCDHIGVVILPIYGGFPVKLRTHIGEPITYDPNITATELAQKTKVAIENLRDKYQERPGNILRALLERFEKCHKDN</sequence>
<keyword evidence="2" id="KW-1185">Reference proteome</keyword>
<gene>
    <name evidence="1" type="ORF">K3G42_018401</name>
</gene>
<evidence type="ECO:0000313" key="1">
    <source>
        <dbReference type="EMBL" id="KAH8003421.1"/>
    </source>
</evidence>
<dbReference type="EMBL" id="CM037622">
    <property type="protein sequence ID" value="KAH8003421.1"/>
    <property type="molecule type" value="Genomic_DNA"/>
</dbReference>
<accession>A0ACB8FDQ3</accession>
<name>A0ACB8FDQ3_9SAUR</name>
<protein>
    <submittedName>
        <fullName evidence="1">Uncharacterized protein</fullName>
    </submittedName>
</protein>
<evidence type="ECO:0000313" key="2">
    <source>
        <dbReference type="Proteomes" id="UP000827872"/>
    </source>
</evidence>
<reference evidence="1" key="1">
    <citation type="submission" date="2021-08" db="EMBL/GenBank/DDBJ databases">
        <title>The first chromosome-level gecko genome reveals the dynamic sex chromosomes of Neotropical dwarf geckos (Sphaerodactylidae: Sphaerodactylus).</title>
        <authorList>
            <person name="Pinto B.J."/>
            <person name="Keating S.E."/>
            <person name="Gamble T."/>
        </authorList>
    </citation>
    <scope>NUCLEOTIDE SEQUENCE</scope>
    <source>
        <strain evidence="1">TG3544</strain>
    </source>
</reference>
<dbReference type="Proteomes" id="UP000827872">
    <property type="component" value="Linkage Group LG09"/>
</dbReference>
<proteinExistence type="predicted"/>